<comment type="subcellular location">
    <subcellularLocation>
        <location evidence="1">Cell membrane</location>
        <topology evidence="1">Multi-pass membrane protein</topology>
    </subcellularLocation>
</comment>
<feature type="transmembrane region" description="Helical" evidence="6">
    <location>
        <begin position="303"/>
        <end position="323"/>
    </location>
</feature>
<dbReference type="EMBL" id="QJPH01000332">
    <property type="protein sequence ID" value="PZN77666.1"/>
    <property type="molecule type" value="Genomic_DNA"/>
</dbReference>
<keyword evidence="5 6" id="KW-0472">Membrane</keyword>
<evidence type="ECO:0000256" key="2">
    <source>
        <dbReference type="ARBA" id="ARBA00022475"/>
    </source>
</evidence>
<feature type="transmembrane region" description="Helical" evidence="6">
    <location>
        <begin position="261"/>
        <end position="283"/>
    </location>
</feature>
<proteinExistence type="predicted"/>
<feature type="transmembrane region" description="Helical" evidence="6">
    <location>
        <begin position="28"/>
        <end position="47"/>
    </location>
</feature>
<feature type="transmembrane region" description="Helical" evidence="6">
    <location>
        <begin position="142"/>
        <end position="166"/>
    </location>
</feature>
<keyword evidence="3 6" id="KW-0812">Transmembrane</keyword>
<feature type="transmembrane region" description="Helical" evidence="6">
    <location>
        <begin position="68"/>
        <end position="87"/>
    </location>
</feature>
<dbReference type="GO" id="GO:0005886">
    <property type="term" value="C:plasma membrane"/>
    <property type="evidence" value="ECO:0007669"/>
    <property type="project" value="UniProtKB-SubCell"/>
</dbReference>
<name>A0A2W4R3I8_9GAMM</name>
<dbReference type="PANTHER" id="PTHR37693">
    <property type="entry name" value="PHOSPHATIDYLGLYCEROL LYSYLTRANSFERASE"/>
    <property type="match status" value="1"/>
</dbReference>
<evidence type="ECO:0000313" key="8">
    <source>
        <dbReference type="Proteomes" id="UP000249396"/>
    </source>
</evidence>
<evidence type="ECO:0000256" key="1">
    <source>
        <dbReference type="ARBA" id="ARBA00004651"/>
    </source>
</evidence>
<reference evidence="7 8" key="1">
    <citation type="journal article" date="2018" name="Aquat. Microb. Ecol.">
        <title>Gammaproteobacterial methanotrophs dominate.</title>
        <authorList>
            <person name="Rissanen A.J."/>
            <person name="Saarenheimo J."/>
            <person name="Tiirola M."/>
            <person name="Peura S."/>
            <person name="Aalto S.L."/>
            <person name="Karvinen A."/>
            <person name="Nykanen H."/>
        </authorList>
    </citation>
    <scope>NUCLEOTIDE SEQUENCE [LARGE SCALE GENOMIC DNA]</scope>
    <source>
        <strain evidence="7">AMbin10</strain>
    </source>
</reference>
<keyword evidence="2" id="KW-1003">Cell membrane</keyword>
<gene>
    <name evidence="7" type="ORF">DM484_14285</name>
</gene>
<evidence type="ECO:0000256" key="5">
    <source>
        <dbReference type="ARBA" id="ARBA00023136"/>
    </source>
</evidence>
<keyword evidence="4 6" id="KW-1133">Transmembrane helix</keyword>
<dbReference type="InterPro" id="IPR022791">
    <property type="entry name" value="L-PG_synthase/AglD"/>
</dbReference>
<dbReference type="PANTHER" id="PTHR37693:SF1">
    <property type="entry name" value="INTEGRAL MEMBRANE PROTEIN"/>
    <property type="match status" value="1"/>
</dbReference>
<dbReference type="Pfam" id="PF03706">
    <property type="entry name" value="LPG_synthase_TM"/>
    <property type="match status" value="1"/>
</dbReference>
<evidence type="ECO:0008006" key="9">
    <source>
        <dbReference type="Google" id="ProtNLM"/>
    </source>
</evidence>
<sequence>MHDKNLRIAESPETPASSVLKQFSPERVLLPVLFGLVFVFFTVYHELTKNGQTLGDLLGRMEWTIGTVLWLLLGLLMMGVREFGYIWQLRILTDGKVGWWGCFEVIMLWNFFAAVSPSMVGGGAVAMFMLNREGISLGRSTAIVFTVLFFDQAFYISIPLLVSMVIPQREIFAPLELIPSEMLGTSVYNAFWTAWTGIALYVAFLVAALFVAPSLINWWLTKLLMLRFTHRWRAEGLHIANELLVASRDLRDRSTAWWFKAWLATALAWCGRYLVLNCVLAAFSDRKMELFDHVLVAGRQSVLWLVMTVSPTPGSAGIAELGFSWLFKDLVPAGLALSLAIIWRLISYYPHLILGIPIMTHWIKRVYGSDIRGRNVI</sequence>
<dbReference type="Proteomes" id="UP000249396">
    <property type="component" value="Unassembled WGS sequence"/>
</dbReference>
<dbReference type="AlphaFoldDB" id="A0A2W4R3I8"/>
<feature type="transmembrane region" description="Helical" evidence="6">
    <location>
        <begin position="198"/>
        <end position="220"/>
    </location>
</feature>
<evidence type="ECO:0000313" key="7">
    <source>
        <dbReference type="EMBL" id="PZN77666.1"/>
    </source>
</evidence>
<organism evidence="7 8">
    <name type="scientific">Candidatus Methylumidiphilus alinenensis</name>
    <dbReference type="NCBI Taxonomy" id="2202197"/>
    <lineage>
        <taxon>Bacteria</taxon>
        <taxon>Pseudomonadati</taxon>
        <taxon>Pseudomonadota</taxon>
        <taxon>Gammaproteobacteria</taxon>
        <taxon>Methylococcales</taxon>
        <taxon>Candidatus Methylumidiphilus</taxon>
    </lineage>
</organism>
<feature type="transmembrane region" description="Helical" evidence="6">
    <location>
        <begin position="107"/>
        <end position="130"/>
    </location>
</feature>
<protein>
    <recommendedName>
        <fullName evidence="9">TIGR00374 family protein</fullName>
    </recommendedName>
</protein>
<comment type="caution">
    <text evidence="7">The sequence shown here is derived from an EMBL/GenBank/DDBJ whole genome shotgun (WGS) entry which is preliminary data.</text>
</comment>
<evidence type="ECO:0000256" key="6">
    <source>
        <dbReference type="SAM" id="Phobius"/>
    </source>
</evidence>
<evidence type="ECO:0000256" key="3">
    <source>
        <dbReference type="ARBA" id="ARBA00022692"/>
    </source>
</evidence>
<accession>A0A2W4R3I8</accession>
<evidence type="ECO:0000256" key="4">
    <source>
        <dbReference type="ARBA" id="ARBA00022989"/>
    </source>
</evidence>